<proteinExistence type="predicted"/>
<organism evidence="1 2">
    <name type="scientific">Lupinus albus</name>
    <name type="common">White lupine</name>
    <name type="synonym">Lupinus termis</name>
    <dbReference type="NCBI Taxonomy" id="3870"/>
    <lineage>
        <taxon>Eukaryota</taxon>
        <taxon>Viridiplantae</taxon>
        <taxon>Streptophyta</taxon>
        <taxon>Embryophyta</taxon>
        <taxon>Tracheophyta</taxon>
        <taxon>Spermatophyta</taxon>
        <taxon>Magnoliopsida</taxon>
        <taxon>eudicotyledons</taxon>
        <taxon>Gunneridae</taxon>
        <taxon>Pentapetalae</taxon>
        <taxon>rosids</taxon>
        <taxon>fabids</taxon>
        <taxon>Fabales</taxon>
        <taxon>Fabaceae</taxon>
        <taxon>Papilionoideae</taxon>
        <taxon>50 kb inversion clade</taxon>
        <taxon>genistoids sensu lato</taxon>
        <taxon>core genistoids</taxon>
        <taxon>Genisteae</taxon>
        <taxon>Lupinus</taxon>
    </lineage>
</organism>
<reference evidence="2" key="1">
    <citation type="journal article" date="2020" name="Nat. Commun.">
        <title>Genome sequence of the cluster root forming white lupin.</title>
        <authorList>
            <person name="Hufnagel B."/>
            <person name="Marques A."/>
            <person name="Soriano A."/>
            <person name="Marques L."/>
            <person name="Divol F."/>
            <person name="Doumas P."/>
            <person name="Sallet E."/>
            <person name="Mancinotti D."/>
            <person name="Carrere S."/>
            <person name="Marande W."/>
            <person name="Arribat S."/>
            <person name="Keller J."/>
            <person name="Huneau C."/>
            <person name="Blein T."/>
            <person name="Aime D."/>
            <person name="Laguerre M."/>
            <person name="Taylor J."/>
            <person name="Schubert V."/>
            <person name="Nelson M."/>
            <person name="Geu-Flores F."/>
            <person name="Crespi M."/>
            <person name="Gallardo-Guerrero K."/>
            <person name="Delaux P.-M."/>
            <person name="Salse J."/>
            <person name="Berges H."/>
            <person name="Guyot R."/>
            <person name="Gouzy J."/>
            <person name="Peret B."/>
        </authorList>
    </citation>
    <scope>NUCLEOTIDE SEQUENCE [LARGE SCALE GENOMIC DNA]</scope>
    <source>
        <strain evidence="2">cv. Amiga</strain>
    </source>
</reference>
<comment type="caution">
    <text evidence="1">The sequence shown here is derived from an EMBL/GenBank/DDBJ whole genome shotgun (WGS) entry which is preliminary data.</text>
</comment>
<evidence type="ECO:0000313" key="1">
    <source>
        <dbReference type="EMBL" id="KAE9615860.1"/>
    </source>
</evidence>
<sequence>MRICDLSHKTNIYKEGKEKGISHKEVLTIDIQNIKTHVLSGFPSSGANGKPSGSSNRNILQPTYLGAFGMANQGMRFLLHYETNWGFVRSGLGLFHKGLCMGINIWFRNNVLIIRFQGYD</sequence>
<protein>
    <submittedName>
        <fullName evidence="1">Uncharacterized protein</fullName>
    </submittedName>
</protein>
<dbReference type="Proteomes" id="UP000447434">
    <property type="component" value="Chromosome 4"/>
</dbReference>
<name>A0A6A4QPL9_LUPAL</name>
<keyword evidence="2" id="KW-1185">Reference proteome</keyword>
<dbReference type="AlphaFoldDB" id="A0A6A4QPL9"/>
<accession>A0A6A4QPL9</accession>
<gene>
    <name evidence="1" type="ORF">Lalb_Chr04g0259721</name>
</gene>
<dbReference type="EMBL" id="WOCE01000004">
    <property type="protein sequence ID" value="KAE9615860.1"/>
    <property type="molecule type" value="Genomic_DNA"/>
</dbReference>
<evidence type="ECO:0000313" key="2">
    <source>
        <dbReference type="Proteomes" id="UP000447434"/>
    </source>
</evidence>